<protein>
    <submittedName>
        <fullName evidence="1">Uncharacterized protein</fullName>
    </submittedName>
</protein>
<gene>
    <name evidence="1" type="ORF">QFC20_004009</name>
</gene>
<proteinExistence type="predicted"/>
<comment type="caution">
    <text evidence="1">The sequence shown here is derived from an EMBL/GenBank/DDBJ whole genome shotgun (WGS) entry which is preliminary data.</text>
</comment>
<organism evidence="1 2">
    <name type="scientific">Naganishia adeliensis</name>
    <dbReference type="NCBI Taxonomy" id="92952"/>
    <lineage>
        <taxon>Eukaryota</taxon>
        <taxon>Fungi</taxon>
        <taxon>Dikarya</taxon>
        <taxon>Basidiomycota</taxon>
        <taxon>Agaricomycotina</taxon>
        <taxon>Tremellomycetes</taxon>
        <taxon>Filobasidiales</taxon>
        <taxon>Filobasidiaceae</taxon>
        <taxon>Naganishia</taxon>
    </lineage>
</organism>
<sequence>MESYILPNFPREFSSIHLCLFQNVTNSASLRTRLVQAATMEGAEGDVARDELDYGFVEASMVVSREHILTAIYQALQAASSQNLRTKTVHSEVLLALHPSNNIADAIKRFGISPSTSSLLLVKIGSPTGTHGTRETQPEIDAYQQSLVDRMSELVEGDMVPLQELPRTSDWKAIKKLYKLNEITLPGTSEAEDERILEANMLNTLATKVVA</sequence>
<dbReference type="Proteomes" id="UP001230649">
    <property type="component" value="Unassembled WGS sequence"/>
</dbReference>
<evidence type="ECO:0000313" key="1">
    <source>
        <dbReference type="EMBL" id="KAJ9106678.1"/>
    </source>
</evidence>
<name>A0ACC2W5D5_9TREE</name>
<dbReference type="EMBL" id="JASBWS010000042">
    <property type="protein sequence ID" value="KAJ9106678.1"/>
    <property type="molecule type" value="Genomic_DNA"/>
</dbReference>
<reference evidence="1" key="1">
    <citation type="submission" date="2023-04" db="EMBL/GenBank/DDBJ databases">
        <title>Draft Genome sequencing of Naganishia species isolated from polar environments using Oxford Nanopore Technology.</title>
        <authorList>
            <person name="Leo P."/>
            <person name="Venkateswaran K."/>
        </authorList>
    </citation>
    <scope>NUCLEOTIDE SEQUENCE</scope>
    <source>
        <strain evidence="1">MNA-CCFEE 5262</strain>
    </source>
</reference>
<evidence type="ECO:0000313" key="2">
    <source>
        <dbReference type="Proteomes" id="UP001230649"/>
    </source>
</evidence>
<accession>A0ACC2W5D5</accession>
<keyword evidence="2" id="KW-1185">Reference proteome</keyword>